<dbReference type="AlphaFoldDB" id="A0AAE1Y3I3"/>
<reference evidence="2" key="1">
    <citation type="submission" date="2020-06" db="EMBL/GenBank/DDBJ databases">
        <authorList>
            <person name="Li T."/>
            <person name="Hu X."/>
            <person name="Zhang T."/>
            <person name="Song X."/>
            <person name="Zhang H."/>
            <person name="Dai N."/>
            <person name="Sheng W."/>
            <person name="Hou X."/>
            <person name="Wei L."/>
        </authorList>
    </citation>
    <scope>NUCLEOTIDE SEQUENCE</scope>
    <source>
        <strain evidence="2">3651</strain>
        <tissue evidence="2">Leaf</tissue>
    </source>
</reference>
<evidence type="ECO:0000313" key="2">
    <source>
        <dbReference type="EMBL" id="KAK4422842.1"/>
    </source>
</evidence>
<keyword evidence="3" id="KW-1185">Reference proteome</keyword>
<accession>A0AAE1Y3I3</accession>
<feature type="domain" description="Tf2-1-like SH3-like" evidence="1">
    <location>
        <begin position="62"/>
        <end position="125"/>
    </location>
</feature>
<gene>
    <name evidence="2" type="ORF">Salat_1866800</name>
</gene>
<protein>
    <recommendedName>
        <fullName evidence="1">Tf2-1-like SH3-like domain-containing protein</fullName>
    </recommendedName>
</protein>
<dbReference type="Pfam" id="PF24626">
    <property type="entry name" value="SH3_Tf2-1"/>
    <property type="match status" value="1"/>
</dbReference>
<reference evidence="2" key="2">
    <citation type="journal article" date="2024" name="Plant">
        <title>Genomic evolution and insights into agronomic trait innovations of Sesamum species.</title>
        <authorList>
            <person name="Miao H."/>
            <person name="Wang L."/>
            <person name="Qu L."/>
            <person name="Liu H."/>
            <person name="Sun Y."/>
            <person name="Le M."/>
            <person name="Wang Q."/>
            <person name="Wei S."/>
            <person name="Zheng Y."/>
            <person name="Lin W."/>
            <person name="Duan Y."/>
            <person name="Cao H."/>
            <person name="Xiong S."/>
            <person name="Wang X."/>
            <person name="Wei L."/>
            <person name="Li C."/>
            <person name="Ma Q."/>
            <person name="Ju M."/>
            <person name="Zhao R."/>
            <person name="Li G."/>
            <person name="Mu C."/>
            <person name="Tian Q."/>
            <person name="Mei H."/>
            <person name="Zhang T."/>
            <person name="Gao T."/>
            <person name="Zhang H."/>
        </authorList>
    </citation>
    <scope>NUCLEOTIDE SEQUENCE</scope>
    <source>
        <strain evidence="2">3651</strain>
    </source>
</reference>
<dbReference type="Proteomes" id="UP001293254">
    <property type="component" value="Unassembled WGS sequence"/>
</dbReference>
<dbReference type="PANTHER" id="PTHR46148">
    <property type="entry name" value="CHROMO DOMAIN-CONTAINING PROTEIN"/>
    <property type="match status" value="1"/>
</dbReference>
<sequence>MDTPLPLLSLKPYIEVDHSNVESYLRQRSRTVELLRQNLIEAQQSMKYYADKKRTEREFVVGDYVYLRLQLYRQNSLHSRRNLKLAPKYFGSFLTDERIGGVAYRLKLPPTTSIHPVFHVSLLKKQLETSTHPHLLYLYTMMKVFAGYIQLLF</sequence>
<organism evidence="2 3">
    <name type="scientific">Sesamum alatum</name>
    <dbReference type="NCBI Taxonomy" id="300844"/>
    <lineage>
        <taxon>Eukaryota</taxon>
        <taxon>Viridiplantae</taxon>
        <taxon>Streptophyta</taxon>
        <taxon>Embryophyta</taxon>
        <taxon>Tracheophyta</taxon>
        <taxon>Spermatophyta</taxon>
        <taxon>Magnoliopsida</taxon>
        <taxon>eudicotyledons</taxon>
        <taxon>Gunneridae</taxon>
        <taxon>Pentapetalae</taxon>
        <taxon>asterids</taxon>
        <taxon>lamiids</taxon>
        <taxon>Lamiales</taxon>
        <taxon>Pedaliaceae</taxon>
        <taxon>Sesamum</taxon>
    </lineage>
</organism>
<comment type="caution">
    <text evidence="2">The sequence shown here is derived from an EMBL/GenBank/DDBJ whole genome shotgun (WGS) entry which is preliminary data.</text>
</comment>
<evidence type="ECO:0000313" key="3">
    <source>
        <dbReference type="Proteomes" id="UP001293254"/>
    </source>
</evidence>
<evidence type="ECO:0000259" key="1">
    <source>
        <dbReference type="Pfam" id="PF24626"/>
    </source>
</evidence>
<name>A0AAE1Y3I3_9LAMI</name>
<dbReference type="EMBL" id="JACGWO010000007">
    <property type="protein sequence ID" value="KAK4422842.1"/>
    <property type="molecule type" value="Genomic_DNA"/>
</dbReference>
<proteinExistence type="predicted"/>
<dbReference type="InterPro" id="IPR056924">
    <property type="entry name" value="SH3_Tf2-1"/>
</dbReference>
<dbReference type="PANTHER" id="PTHR46148:SF52">
    <property type="entry name" value="OS04G0603800 PROTEIN"/>
    <property type="match status" value="1"/>
</dbReference>